<accession>N1U9E1</accession>
<name>N1U9E1_9LEPT</name>
<dbReference type="AlphaFoldDB" id="N1U9E1"/>
<comment type="caution">
    <text evidence="1">The sequence shown here is derived from an EMBL/GenBank/DDBJ whole genome shotgun (WGS) entry which is preliminary data.</text>
</comment>
<evidence type="ECO:0000313" key="2">
    <source>
        <dbReference type="Proteomes" id="UP000012249"/>
    </source>
</evidence>
<dbReference type="Proteomes" id="UP000012249">
    <property type="component" value="Unassembled WGS sequence"/>
</dbReference>
<reference evidence="1 2" key="1">
    <citation type="submission" date="2013-02" db="EMBL/GenBank/DDBJ databases">
        <authorList>
            <person name="Harkins D.M."/>
            <person name="Durkin A.S."/>
            <person name="Brinkac L.M."/>
            <person name="Haft D.H."/>
            <person name="Selengut J.D."/>
            <person name="Sanka R."/>
            <person name="DePew J."/>
            <person name="Purushe J."/>
            <person name="Haake D.A."/>
            <person name="Matsunaga J."/>
            <person name="Vinetz J.M."/>
            <person name="Sutton G.G."/>
            <person name="Nierman W.C."/>
            <person name="Fouts D.E."/>
        </authorList>
    </citation>
    <scope>NUCLEOTIDE SEQUENCE [LARGE SCALE GENOMIC DNA]</scope>
    <source>
        <strain evidence="1 2">Ecochallenge</strain>
    </source>
</reference>
<protein>
    <submittedName>
        <fullName evidence="1">Uncharacterized protein</fullName>
    </submittedName>
</protein>
<organism evidence="1 2">
    <name type="scientific">Leptospira weilii str. Ecochallenge</name>
    <dbReference type="NCBI Taxonomy" id="1049986"/>
    <lineage>
        <taxon>Bacteria</taxon>
        <taxon>Pseudomonadati</taxon>
        <taxon>Spirochaetota</taxon>
        <taxon>Spirochaetia</taxon>
        <taxon>Leptospirales</taxon>
        <taxon>Leptospiraceae</taxon>
        <taxon>Leptospira</taxon>
    </lineage>
</organism>
<sequence length="111" mass="13220">MYAFVDPIPLLMLKENLGENFLLWDVQGSIQYLKATSKDVFAEFKIFPEDLNRIQEECDKKRKHSLELKSRSWNKPENWSQKRTKRSISEKSPVFLPKETPNETHKTIYVF</sequence>
<dbReference type="Gene3D" id="3.10.129.10">
    <property type="entry name" value="Hotdog Thioesterase"/>
    <property type="match status" value="1"/>
</dbReference>
<dbReference type="EMBL" id="AHMI02000135">
    <property type="protein sequence ID" value="EMY14826.1"/>
    <property type="molecule type" value="Genomic_DNA"/>
</dbReference>
<proteinExistence type="predicted"/>
<gene>
    <name evidence="1" type="ORF">LEP1GSC043_1948</name>
</gene>
<evidence type="ECO:0000313" key="1">
    <source>
        <dbReference type="EMBL" id="EMY14826.1"/>
    </source>
</evidence>